<reference evidence="2" key="1">
    <citation type="submission" date="2015-08" db="EMBL/GenBank/DDBJ databases">
        <title>Complete DNA Sequence of Pseudomonas syringae pv. actinidiae, the Causal Agent of Kiwifruit Canker Disease.</title>
        <authorList>
            <person name="Rikkerink E.H.A."/>
            <person name="Fineran P.C."/>
        </authorList>
    </citation>
    <scope>NUCLEOTIDE SEQUENCE</scope>
    <source>
        <strain evidence="2">DSM 13666</strain>
    </source>
</reference>
<name>A0A0M0KCF4_ALKHA</name>
<organism evidence="2">
    <name type="scientific">Halalkalibacterium halodurans</name>
    <name type="common">Bacillus halodurans</name>
    <dbReference type="NCBI Taxonomy" id="86665"/>
    <lineage>
        <taxon>Bacteria</taxon>
        <taxon>Bacillati</taxon>
        <taxon>Bacillota</taxon>
        <taxon>Bacilli</taxon>
        <taxon>Bacillales</taxon>
        <taxon>Bacillaceae</taxon>
        <taxon>Halalkalibacterium (ex Joshi et al. 2022)</taxon>
    </lineage>
</organism>
<protein>
    <submittedName>
        <fullName evidence="2">Uncharacterized protein</fullName>
    </submittedName>
</protein>
<feature type="transmembrane region" description="Helical" evidence="1">
    <location>
        <begin position="6"/>
        <end position="23"/>
    </location>
</feature>
<accession>A0A0M0KCF4</accession>
<sequence length="78" mass="9175">MVIAISSSLFLVSLILSFIVYRFKKKKNTFWSLLVLAFLNVILGFAFMSYFNYIIGLVVLIFPIMIIMNDYFKYKKSQ</sequence>
<comment type="caution">
    <text evidence="2">The sequence shown here is derived from an EMBL/GenBank/DDBJ whole genome shotgun (WGS) entry which is preliminary data.</text>
</comment>
<keyword evidence="1" id="KW-1133">Transmembrane helix</keyword>
<dbReference type="PATRIC" id="fig|136160.3.peg.3604"/>
<evidence type="ECO:0000256" key="1">
    <source>
        <dbReference type="SAM" id="Phobius"/>
    </source>
</evidence>
<keyword evidence="1" id="KW-0812">Transmembrane</keyword>
<dbReference type="AlphaFoldDB" id="A0A0M0KCF4"/>
<feature type="transmembrane region" description="Helical" evidence="1">
    <location>
        <begin position="53"/>
        <end position="72"/>
    </location>
</feature>
<keyword evidence="1" id="KW-0472">Membrane</keyword>
<dbReference type="EMBL" id="LILD01000010">
    <property type="protein sequence ID" value="KOO36531.1"/>
    <property type="molecule type" value="Genomic_DNA"/>
</dbReference>
<proteinExistence type="predicted"/>
<feature type="transmembrane region" description="Helical" evidence="1">
    <location>
        <begin position="30"/>
        <end position="47"/>
    </location>
</feature>
<evidence type="ECO:0000313" key="2">
    <source>
        <dbReference type="EMBL" id="KOO36531.1"/>
    </source>
</evidence>
<gene>
    <name evidence="2" type="ORF">AMD02_18225</name>
</gene>